<accession>A0A165CW05</accession>
<feature type="region of interest" description="Disordered" evidence="1">
    <location>
        <begin position="47"/>
        <end position="76"/>
    </location>
</feature>
<dbReference type="EMBL" id="KV424104">
    <property type="protein sequence ID" value="KZT51505.1"/>
    <property type="molecule type" value="Genomic_DNA"/>
</dbReference>
<protein>
    <submittedName>
        <fullName evidence="2">Uncharacterized protein</fullName>
    </submittedName>
</protein>
<proteinExistence type="predicted"/>
<dbReference type="InParanoid" id="A0A165CW05"/>
<gene>
    <name evidence="2" type="ORF">CALCODRAFT_503419</name>
</gene>
<name>A0A165CW05_9BASI</name>
<evidence type="ECO:0000313" key="2">
    <source>
        <dbReference type="EMBL" id="KZT51505.1"/>
    </source>
</evidence>
<sequence length="76" mass="8251">MSPHLTRGSSLRVTSPLVLVDHTRASTHTRLLSPHSLTLSLLTPLYALDRPTPTPPTPIPQHPNTLPPTGHSIQHS</sequence>
<evidence type="ECO:0000256" key="1">
    <source>
        <dbReference type="SAM" id="MobiDB-lite"/>
    </source>
</evidence>
<dbReference type="Proteomes" id="UP000076842">
    <property type="component" value="Unassembled WGS sequence"/>
</dbReference>
<reference evidence="2 3" key="1">
    <citation type="journal article" date="2016" name="Mol. Biol. Evol.">
        <title>Comparative Genomics of Early-Diverging Mushroom-Forming Fungi Provides Insights into the Origins of Lignocellulose Decay Capabilities.</title>
        <authorList>
            <person name="Nagy L.G."/>
            <person name="Riley R."/>
            <person name="Tritt A."/>
            <person name="Adam C."/>
            <person name="Daum C."/>
            <person name="Floudas D."/>
            <person name="Sun H."/>
            <person name="Yadav J.S."/>
            <person name="Pangilinan J."/>
            <person name="Larsson K.H."/>
            <person name="Matsuura K."/>
            <person name="Barry K."/>
            <person name="Labutti K."/>
            <person name="Kuo R."/>
            <person name="Ohm R.A."/>
            <person name="Bhattacharya S.S."/>
            <person name="Shirouzu T."/>
            <person name="Yoshinaga Y."/>
            <person name="Martin F.M."/>
            <person name="Grigoriev I.V."/>
            <person name="Hibbett D.S."/>
        </authorList>
    </citation>
    <scope>NUCLEOTIDE SEQUENCE [LARGE SCALE GENOMIC DNA]</scope>
    <source>
        <strain evidence="2 3">HHB12733</strain>
    </source>
</reference>
<keyword evidence="3" id="KW-1185">Reference proteome</keyword>
<organism evidence="2 3">
    <name type="scientific">Calocera cornea HHB12733</name>
    <dbReference type="NCBI Taxonomy" id="1353952"/>
    <lineage>
        <taxon>Eukaryota</taxon>
        <taxon>Fungi</taxon>
        <taxon>Dikarya</taxon>
        <taxon>Basidiomycota</taxon>
        <taxon>Agaricomycotina</taxon>
        <taxon>Dacrymycetes</taxon>
        <taxon>Dacrymycetales</taxon>
        <taxon>Dacrymycetaceae</taxon>
        <taxon>Calocera</taxon>
    </lineage>
</organism>
<feature type="compositionally biased region" description="Pro residues" evidence="1">
    <location>
        <begin position="52"/>
        <end position="61"/>
    </location>
</feature>
<evidence type="ECO:0000313" key="3">
    <source>
        <dbReference type="Proteomes" id="UP000076842"/>
    </source>
</evidence>
<dbReference type="AlphaFoldDB" id="A0A165CW05"/>